<dbReference type="EMBL" id="KQ258316">
    <property type="protein sequence ID" value="KOM26368.1"/>
    <property type="molecule type" value="Genomic_DNA"/>
</dbReference>
<name>A0A0L9T717_PHAAN</name>
<sequence length="128" mass="13997">MCAYWMQQTGRGSVSKAQKKSAPSFTGCSLCASHSPLLDLLLKLECDVAYGCAEAACWTKAACASRSISSTFFSFQQCLQKIIKSKCASFLVHCDSVTACSSISIKALQTTFKSKAKKNLRKWLLHQL</sequence>
<evidence type="ECO:0000313" key="2">
    <source>
        <dbReference type="Proteomes" id="UP000053144"/>
    </source>
</evidence>
<gene>
    <name evidence="1" type="ORF">LR48_Vigan257s000900</name>
</gene>
<organism evidence="1 2">
    <name type="scientific">Phaseolus angularis</name>
    <name type="common">Azuki bean</name>
    <name type="synonym">Vigna angularis</name>
    <dbReference type="NCBI Taxonomy" id="3914"/>
    <lineage>
        <taxon>Eukaryota</taxon>
        <taxon>Viridiplantae</taxon>
        <taxon>Streptophyta</taxon>
        <taxon>Embryophyta</taxon>
        <taxon>Tracheophyta</taxon>
        <taxon>Spermatophyta</taxon>
        <taxon>Magnoliopsida</taxon>
        <taxon>eudicotyledons</taxon>
        <taxon>Gunneridae</taxon>
        <taxon>Pentapetalae</taxon>
        <taxon>rosids</taxon>
        <taxon>fabids</taxon>
        <taxon>Fabales</taxon>
        <taxon>Fabaceae</taxon>
        <taxon>Papilionoideae</taxon>
        <taxon>50 kb inversion clade</taxon>
        <taxon>NPAAA clade</taxon>
        <taxon>indigoferoid/millettioid clade</taxon>
        <taxon>Phaseoleae</taxon>
        <taxon>Vigna</taxon>
    </lineage>
</organism>
<dbReference type="AlphaFoldDB" id="A0A0L9T717"/>
<protein>
    <submittedName>
        <fullName evidence="1">Uncharacterized protein</fullName>
    </submittedName>
</protein>
<reference evidence="2" key="1">
    <citation type="journal article" date="2015" name="Proc. Natl. Acad. Sci. U.S.A.">
        <title>Genome sequencing of adzuki bean (Vigna angularis) provides insight into high starch and low fat accumulation and domestication.</title>
        <authorList>
            <person name="Yang K."/>
            <person name="Tian Z."/>
            <person name="Chen C."/>
            <person name="Luo L."/>
            <person name="Zhao B."/>
            <person name="Wang Z."/>
            <person name="Yu L."/>
            <person name="Li Y."/>
            <person name="Sun Y."/>
            <person name="Li W."/>
            <person name="Chen Y."/>
            <person name="Li Y."/>
            <person name="Zhang Y."/>
            <person name="Ai D."/>
            <person name="Zhao J."/>
            <person name="Shang C."/>
            <person name="Ma Y."/>
            <person name="Wu B."/>
            <person name="Wang M."/>
            <person name="Gao L."/>
            <person name="Sun D."/>
            <person name="Zhang P."/>
            <person name="Guo F."/>
            <person name="Wang W."/>
            <person name="Li Y."/>
            <person name="Wang J."/>
            <person name="Varshney R.K."/>
            <person name="Wang J."/>
            <person name="Ling H.Q."/>
            <person name="Wan P."/>
        </authorList>
    </citation>
    <scope>NUCLEOTIDE SEQUENCE</scope>
    <source>
        <strain evidence="2">cv. Jingnong 6</strain>
    </source>
</reference>
<dbReference type="Proteomes" id="UP000053144">
    <property type="component" value="Unassembled WGS sequence"/>
</dbReference>
<accession>A0A0L9T717</accession>
<dbReference type="Gramene" id="KOM26368">
    <property type="protein sequence ID" value="KOM26368"/>
    <property type="gene ID" value="LR48_Vigan257s000900"/>
</dbReference>
<proteinExistence type="predicted"/>
<evidence type="ECO:0000313" key="1">
    <source>
        <dbReference type="EMBL" id="KOM26368.1"/>
    </source>
</evidence>